<gene>
    <name evidence="6" type="ORF">DJ64_23260</name>
</gene>
<dbReference type="PANTHER" id="PTHR48081">
    <property type="entry name" value="AB HYDROLASE SUPERFAMILY PROTEIN C4A8.06C"/>
    <property type="match status" value="1"/>
</dbReference>
<dbReference type="InterPro" id="IPR013094">
    <property type="entry name" value="AB_hydrolase_3"/>
</dbReference>
<dbReference type="PROSITE" id="PS01173">
    <property type="entry name" value="LIPASE_GDXG_HIS"/>
    <property type="match status" value="1"/>
</dbReference>
<feature type="region of interest" description="Disordered" evidence="4">
    <location>
        <begin position="1"/>
        <end position="21"/>
    </location>
</feature>
<name>A0ABR4SSH4_9ACTN</name>
<dbReference type="InterPro" id="IPR029058">
    <property type="entry name" value="AB_hydrolase_fold"/>
</dbReference>
<dbReference type="Gene3D" id="3.40.50.1820">
    <property type="entry name" value="alpha/beta hydrolase"/>
    <property type="match status" value="1"/>
</dbReference>
<evidence type="ECO:0000259" key="5">
    <source>
        <dbReference type="Pfam" id="PF07859"/>
    </source>
</evidence>
<accession>A0ABR4SSH4</accession>
<dbReference type="InterPro" id="IPR002168">
    <property type="entry name" value="Lipase_GDXG_HIS_AS"/>
</dbReference>
<evidence type="ECO:0000256" key="3">
    <source>
        <dbReference type="PROSITE-ProRule" id="PRU10038"/>
    </source>
</evidence>
<evidence type="ECO:0000256" key="4">
    <source>
        <dbReference type="SAM" id="MobiDB-lite"/>
    </source>
</evidence>
<evidence type="ECO:0000256" key="1">
    <source>
        <dbReference type="ARBA" id="ARBA00010515"/>
    </source>
</evidence>
<evidence type="ECO:0000313" key="7">
    <source>
        <dbReference type="Proteomes" id="UP000027632"/>
    </source>
</evidence>
<dbReference type="SUPFAM" id="SSF53474">
    <property type="entry name" value="alpha/beta-Hydrolases"/>
    <property type="match status" value="1"/>
</dbReference>
<proteinExistence type="inferred from homology"/>
<comment type="caution">
    <text evidence="6">The sequence shown here is derived from an EMBL/GenBank/DDBJ whole genome shotgun (WGS) entry which is preliminary data.</text>
</comment>
<dbReference type="GeneID" id="97447411"/>
<sequence length="323" mass="34587">MSEPILEPAAQEFADAAARPPSLRELGPEAARKVLDAVQAAPLDQPDVDEEWVTVPADVGDVRVRIVRPPGSTGPLPVVLYLHGGGWVLGDAMTHDRLVRELATGAGAAVAFVEYDRSPEARCPVAVEQAYATARWITDDGARYGLDSTRMAVAGDSAGGNLAAALALMAKQRGDVTFVHQSLYYPVTEAAQDTASYREFAGGPHLTAEAMAWFWDCYTPDPAQRAEVTVSPLRAGLDELRGLPPALVVVAENDVLRDEGEAYARKLLQAGVPTTSIRYNATLHDFMMLNPLRGTHAATAAVGQAVRTLRAALRNRNRLNGRG</sequence>
<dbReference type="InterPro" id="IPR050300">
    <property type="entry name" value="GDXG_lipolytic_enzyme"/>
</dbReference>
<reference evidence="6 7" key="1">
    <citation type="submission" date="2014-04" db="EMBL/GenBank/DDBJ databases">
        <title>Draft genome sequence of the novel Streptomyces griseorubens JSD-1 playing a role in carbon and nitrogen cycle.</title>
        <authorList>
            <consortium name="Shanghai Jiao Tong University"/>
            <person name="Feng H."/>
            <person name="Sun Y."/>
            <person name="Zhi Y."/>
            <person name="Mao L."/>
            <person name="Luo Y."/>
            <person name="Wei X."/>
            <person name="Zhou P."/>
        </authorList>
    </citation>
    <scope>NUCLEOTIDE SEQUENCE [LARGE SCALE GENOMIC DNA]</scope>
    <source>
        <strain evidence="6 7">JSD-1</strain>
    </source>
</reference>
<feature type="domain" description="Alpha/beta hydrolase fold-3" evidence="5">
    <location>
        <begin position="79"/>
        <end position="287"/>
    </location>
</feature>
<dbReference type="PROSITE" id="PS01174">
    <property type="entry name" value="LIPASE_GDXG_SER"/>
    <property type="match status" value="1"/>
</dbReference>
<evidence type="ECO:0000256" key="2">
    <source>
        <dbReference type="ARBA" id="ARBA00022801"/>
    </source>
</evidence>
<keyword evidence="2" id="KW-0378">Hydrolase</keyword>
<protein>
    <submittedName>
        <fullName evidence="6">Esterase</fullName>
    </submittedName>
</protein>
<comment type="similarity">
    <text evidence="1">Belongs to the 'GDXG' lipolytic enzyme family.</text>
</comment>
<evidence type="ECO:0000313" key="6">
    <source>
        <dbReference type="EMBL" id="KEG38153.1"/>
    </source>
</evidence>
<dbReference type="InterPro" id="IPR033140">
    <property type="entry name" value="Lipase_GDXG_put_SER_AS"/>
</dbReference>
<organism evidence="6 7">
    <name type="scientific">Streptomyces griseorubens</name>
    <dbReference type="NCBI Taxonomy" id="66897"/>
    <lineage>
        <taxon>Bacteria</taxon>
        <taxon>Bacillati</taxon>
        <taxon>Actinomycetota</taxon>
        <taxon>Actinomycetes</taxon>
        <taxon>Kitasatosporales</taxon>
        <taxon>Streptomycetaceae</taxon>
        <taxon>Streptomyces</taxon>
        <taxon>Streptomyces althioticus group</taxon>
    </lineage>
</organism>
<dbReference type="EMBL" id="JJMG01000238">
    <property type="protein sequence ID" value="KEG38153.1"/>
    <property type="molecule type" value="Genomic_DNA"/>
</dbReference>
<keyword evidence="7" id="KW-1185">Reference proteome</keyword>
<feature type="compositionally biased region" description="Low complexity" evidence="4">
    <location>
        <begin position="9"/>
        <end position="18"/>
    </location>
</feature>
<dbReference type="PANTHER" id="PTHR48081:SF8">
    <property type="entry name" value="ALPHA_BETA HYDROLASE FOLD-3 DOMAIN-CONTAINING PROTEIN-RELATED"/>
    <property type="match status" value="1"/>
</dbReference>
<dbReference type="Proteomes" id="UP000027632">
    <property type="component" value="Unassembled WGS sequence"/>
</dbReference>
<dbReference type="Pfam" id="PF07859">
    <property type="entry name" value="Abhydrolase_3"/>
    <property type="match status" value="1"/>
</dbReference>
<dbReference type="RefSeq" id="WP_037643397.1">
    <property type="nucleotide sequence ID" value="NZ_KL503830.1"/>
</dbReference>
<feature type="active site" evidence="3">
    <location>
        <position position="157"/>
    </location>
</feature>